<dbReference type="PROSITE" id="PS50011">
    <property type="entry name" value="PROTEIN_KINASE_DOM"/>
    <property type="match status" value="1"/>
</dbReference>
<keyword evidence="5" id="KW-1133">Transmembrane helix</keyword>
<evidence type="ECO:0000256" key="8">
    <source>
        <dbReference type="PROSITE-ProRule" id="PRU10141"/>
    </source>
</evidence>
<feature type="binding site" evidence="8">
    <location>
        <position position="92"/>
    </location>
    <ligand>
        <name>ATP</name>
        <dbReference type="ChEBI" id="CHEBI:30616"/>
    </ligand>
</feature>
<keyword evidence="2" id="KW-0418">Kinase</keyword>
<feature type="domain" description="Protein kinase" evidence="9">
    <location>
        <begin position="1"/>
        <end position="175"/>
    </location>
</feature>
<gene>
    <name evidence="10" type="ORF">PIB30_093524</name>
</gene>
<dbReference type="InterPro" id="IPR017441">
    <property type="entry name" value="Protein_kinase_ATP_BS"/>
</dbReference>
<dbReference type="InterPro" id="IPR011009">
    <property type="entry name" value="Kinase-like_dom_sf"/>
</dbReference>
<reference evidence="10 11" key="1">
    <citation type="journal article" date="2023" name="Plants (Basel)">
        <title>Bridging the Gap: Combining Genomics and Transcriptomics Approaches to Understand Stylosanthes scabra, an Orphan Legume from the Brazilian Caatinga.</title>
        <authorList>
            <person name="Ferreira-Neto J.R.C."/>
            <person name="da Silva M.D."/>
            <person name="Binneck E."/>
            <person name="de Melo N.F."/>
            <person name="da Silva R.H."/>
            <person name="de Melo A.L.T.M."/>
            <person name="Pandolfi V."/>
            <person name="Bustamante F.O."/>
            <person name="Brasileiro-Vidal A.C."/>
            <person name="Benko-Iseppon A.M."/>
        </authorList>
    </citation>
    <scope>NUCLEOTIDE SEQUENCE [LARGE SCALE GENOMIC DNA]</scope>
    <source>
        <tissue evidence="10">Leaves</tissue>
    </source>
</reference>
<sequence>MVGVGVIVIFIAIVYDHRKCFNLLQRMTRKKEAFVEQKVDELLKSYGISTPIRYTYAQVKQMTNSFYEKLGQGGYGIVYKASLMDGRQVAVKVLKESKDFGLAKICKMDESIVSILGTRGTPGYIAPEMFSRIYGEVSHKSDVYSYGMLILEMIGGRKNYDTGGESHSDDLYFPN</sequence>
<evidence type="ECO:0000256" key="2">
    <source>
        <dbReference type="ARBA" id="ARBA00022527"/>
    </source>
</evidence>
<name>A0ABU6RVL5_9FABA</name>
<evidence type="ECO:0000256" key="1">
    <source>
        <dbReference type="ARBA" id="ARBA00004479"/>
    </source>
</evidence>
<evidence type="ECO:0000313" key="11">
    <source>
        <dbReference type="Proteomes" id="UP001341840"/>
    </source>
</evidence>
<keyword evidence="7" id="KW-0325">Glycoprotein</keyword>
<dbReference type="PANTHER" id="PTHR27009">
    <property type="entry name" value="RUST RESISTANCE KINASE LR10-RELATED"/>
    <property type="match status" value="1"/>
</dbReference>
<evidence type="ECO:0000256" key="5">
    <source>
        <dbReference type="ARBA" id="ARBA00022989"/>
    </source>
</evidence>
<organism evidence="10 11">
    <name type="scientific">Stylosanthes scabra</name>
    <dbReference type="NCBI Taxonomy" id="79078"/>
    <lineage>
        <taxon>Eukaryota</taxon>
        <taxon>Viridiplantae</taxon>
        <taxon>Streptophyta</taxon>
        <taxon>Embryophyta</taxon>
        <taxon>Tracheophyta</taxon>
        <taxon>Spermatophyta</taxon>
        <taxon>Magnoliopsida</taxon>
        <taxon>eudicotyledons</taxon>
        <taxon>Gunneridae</taxon>
        <taxon>Pentapetalae</taxon>
        <taxon>rosids</taxon>
        <taxon>fabids</taxon>
        <taxon>Fabales</taxon>
        <taxon>Fabaceae</taxon>
        <taxon>Papilionoideae</taxon>
        <taxon>50 kb inversion clade</taxon>
        <taxon>dalbergioids sensu lato</taxon>
        <taxon>Dalbergieae</taxon>
        <taxon>Pterocarpus clade</taxon>
        <taxon>Stylosanthes</taxon>
    </lineage>
</organism>
<evidence type="ECO:0000256" key="3">
    <source>
        <dbReference type="ARBA" id="ARBA00022692"/>
    </source>
</evidence>
<evidence type="ECO:0000259" key="9">
    <source>
        <dbReference type="PROSITE" id="PS50011"/>
    </source>
</evidence>
<keyword evidence="8" id="KW-0067">ATP-binding</keyword>
<comment type="subcellular location">
    <subcellularLocation>
        <location evidence="1">Membrane</location>
        <topology evidence="1">Single-pass type I membrane protein</topology>
    </subcellularLocation>
</comment>
<dbReference type="EMBL" id="JASCZI010032209">
    <property type="protein sequence ID" value="MED6128010.1"/>
    <property type="molecule type" value="Genomic_DNA"/>
</dbReference>
<accession>A0ABU6RVL5</accession>
<dbReference type="InterPro" id="IPR000719">
    <property type="entry name" value="Prot_kinase_dom"/>
</dbReference>
<dbReference type="InterPro" id="IPR045874">
    <property type="entry name" value="LRK10/LRL21-25-like"/>
</dbReference>
<evidence type="ECO:0000256" key="4">
    <source>
        <dbReference type="ARBA" id="ARBA00022729"/>
    </source>
</evidence>
<proteinExistence type="predicted"/>
<dbReference type="Proteomes" id="UP001341840">
    <property type="component" value="Unassembled WGS sequence"/>
</dbReference>
<keyword evidence="11" id="KW-1185">Reference proteome</keyword>
<keyword evidence="2" id="KW-0808">Transferase</keyword>
<keyword evidence="8" id="KW-0547">Nucleotide-binding</keyword>
<keyword evidence="2" id="KW-0723">Serine/threonine-protein kinase</keyword>
<protein>
    <recommendedName>
        <fullName evidence="9">Protein kinase domain-containing protein</fullName>
    </recommendedName>
</protein>
<keyword evidence="3" id="KW-0812">Transmembrane</keyword>
<evidence type="ECO:0000256" key="6">
    <source>
        <dbReference type="ARBA" id="ARBA00023136"/>
    </source>
</evidence>
<comment type="caution">
    <text evidence="10">The sequence shown here is derived from an EMBL/GenBank/DDBJ whole genome shotgun (WGS) entry which is preliminary data.</text>
</comment>
<dbReference type="Gene3D" id="1.10.510.10">
    <property type="entry name" value="Transferase(Phosphotransferase) domain 1"/>
    <property type="match status" value="2"/>
</dbReference>
<dbReference type="Pfam" id="PF00069">
    <property type="entry name" value="Pkinase"/>
    <property type="match status" value="1"/>
</dbReference>
<evidence type="ECO:0000256" key="7">
    <source>
        <dbReference type="ARBA" id="ARBA00023180"/>
    </source>
</evidence>
<dbReference type="SUPFAM" id="SSF56112">
    <property type="entry name" value="Protein kinase-like (PK-like)"/>
    <property type="match status" value="1"/>
</dbReference>
<keyword evidence="4" id="KW-0732">Signal</keyword>
<keyword evidence="6" id="KW-0472">Membrane</keyword>
<dbReference type="PROSITE" id="PS00107">
    <property type="entry name" value="PROTEIN_KINASE_ATP"/>
    <property type="match status" value="1"/>
</dbReference>
<evidence type="ECO:0000313" key="10">
    <source>
        <dbReference type="EMBL" id="MED6128010.1"/>
    </source>
</evidence>